<accession>A0A6L5X097</accession>
<dbReference type="AlphaFoldDB" id="A0A6L5X097"/>
<comment type="caution">
    <text evidence="2">The sequence shown here is derived from an EMBL/GenBank/DDBJ whole genome shotgun (WGS) entry which is preliminary data.</text>
</comment>
<organism evidence="2 3">
    <name type="scientific">Porcincola intestinalis</name>
    <dbReference type="NCBI Taxonomy" id="2606632"/>
    <lineage>
        <taxon>Bacteria</taxon>
        <taxon>Bacillati</taxon>
        <taxon>Bacillota</taxon>
        <taxon>Clostridia</taxon>
        <taxon>Lachnospirales</taxon>
        <taxon>Lachnospiraceae</taxon>
        <taxon>Porcincola</taxon>
    </lineage>
</organism>
<dbReference type="RefSeq" id="WP_154521969.1">
    <property type="nucleotide sequence ID" value="NZ_VULZ01000001.1"/>
</dbReference>
<gene>
    <name evidence="2" type="ORF">FYJ35_01205</name>
</gene>
<evidence type="ECO:0000313" key="3">
    <source>
        <dbReference type="Proteomes" id="UP000481852"/>
    </source>
</evidence>
<feature type="region of interest" description="Disordered" evidence="1">
    <location>
        <begin position="255"/>
        <end position="305"/>
    </location>
</feature>
<keyword evidence="3" id="KW-1185">Reference proteome</keyword>
<evidence type="ECO:0000256" key="1">
    <source>
        <dbReference type="SAM" id="MobiDB-lite"/>
    </source>
</evidence>
<proteinExistence type="predicted"/>
<reference evidence="2 3" key="1">
    <citation type="submission" date="2019-08" db="EMBL/GenBank/DDBJ databases">
        <title>In-depth cultivation of the pig gut microbiome towards novel bacterial diversity and tailored functional studies.</title>
        <authorList>
            <person name="Wylensek D."/>
            <person name="Hitch T.C.A."/>
            <person name="Clavel T."/>
        </authorList>
    </citation>
    <scope>NUCLEOTIDE SEQUENCE [LARGE SCALE GENOMIC DNA]</scope>
    <source>
        <strain evidence="2 3">Oil+RF-744-WCA-WT-11</strain>
    </source>
</reference>
<dbReference type="NCBIfam" id="TIGR00616">
    <property type="entry name" value="rect"/>
    <property type="match status" value="1"/>
</dbReference>
<dbReference type="GO" id="GO:0003677">
    <property type="term" value="F:DNA binding"/>
    <property type="evidence" value="ECO:0007669"/>
    <property type="project" value="InterPro"/>
</dbReference>
<dbReference type="InterPro" id="IPR004590">
    <property type="entry name" value="ssDNA_annealing_RecT"/>
</dbReference>
<feature type="compositionally biased region" description="Polar residues" evidence="1">
    <location>
        <begin position="279"/>
        <end position="294"/>
    </location>
</feature>
<dbReference type="GO" id="GO:0006259">
    <property type="term" value="P:DNA metabolic process"/>
    <property type="evidence" value="ECO:0007669"/>
    <property type="project" value="InterPro"/>
</dbReference>
<sequence length="305" mass="33939">MANQVANKVSIAAYLTNDAVKNQINKVVGGKNGDRFISSLMSAVQTNQTLQKCTNNSLVNAALLGYTLNLSPSPQLGYFYMVPYNNHGTMEAQFQIGYRGLLQLAMRSGQYRKINAVPIKEGEFVSYNPLDESIEVNIIQDPEAREKAPTIGYYAMFEYLNGFRKEMYWSRGQMEAHARRYSKSYGSGPWKTDFDKMAIKTMLRQLLGHYGIMSIDMEAGFLGDQAVIDYRDGQLTPRYVDSTPEGAIASAQEEISESANTQEIDVAPEAPQKAAGPAEQNTQRTKSATQSNHQEQAEAIPQPDF</sequence>
<protein>
    <submittedName>
        <fullName evidence="2">Recombinase</fullName>
    </submittedName>
</protein>
<evidence type="ECO:0000313" key="2">
    <source>
        <dbReference type="EMBL" id="MSS13680.1"/>
    </source>
</evidence>
<dbReference type="EMBL" id="VULZ01000001">
    <property type="protein sequence ID" value="MSS13680.1"/>
    <property type="molecule type" value="Genomic_DNA"/>
</dbReference>
<dbReference type="Pfam" id="PF03837">
    <property type="entry name" value="RecT"/>
    <property type="match status" value="1"/>
</dbReference>
<dbReference type="InterPro" id="IPR018330">
    <property type="entry name" value="RecT_fam"/>
</dbReference>
<name>A0A6L5X097_9FIRM</name>
<dbReference type="Proteomes" id="UP000481852">
    <property type="component" value="Unassembled WGS sequence"/>
</dbReference>